<name>A0A175RB51_9HYPH</name>
<evidence type="ECO:0000256" key="6">
    <source>
        <dbReference type="ARBA" id="ARBA00022692"/>
    </source>
</evidence>
<keyword evidence="6 9" id="KW-0812">Transmembrane</keyword>
<dbReference type="PATRIC" id="fig|401562.3.peg.181"/>
<keyword evidence="5" id="KW-0762">Sugar transport</keyword>
<dbReference type="AlphaFoldDB" id="A0A175RB51"/>
<keyword evidence="4" id="KW-1003">Cell membrane</keyword>
<proteinExistence type="inferred from homology"/>
<keyword evidence="7 9" id="KW-1133">Transmembrane helix</keyword>
<dbReference type="EMBL" id="LDPZ01000010">
    <property type="protein sequence ID" value="KTQ97338.1"/>
    <property type="molecule type" value="Genomic_DNA"/>
</dbReference>
<reference evidence="11 12" key="1">
    <citation type="journal article" date="2016" name="Front. Microbiol.">
        <title>Genomic Resource of Rice Seed Associated Bacteria.</title>
        <authorList>
            <person name="Midha S."/>
            <person name="Bansal K."/>
            <person name="Sharma S."/>
            <person name="Kumar N."/>
            <person name="Patil P.P."/>
            <person name="Chaudhry V."/>
            <person name="Patil P.B."/>
        </authorList>
    </citation>
    <scope>NUCLEOTIDE SEQUENCE [LARGE SCALE GENOMIC DNA]</scope>
    <source>
        <strain evidence="11 12">NS226</strain>
    </source>
</reference>
<feature type="transmembrane region" description="Helical" evidence="9">
    <location>
        <begin position="270"/>
        <end position="290"/>
    </location>
</feature>
<feature type="transmembrane region" description="Helical" evidence="9">
    <location>
        <begin position="302"/>
        <end position="319"/>
    </location>
</feature>
<dbReference type="InterPro" id="IPR020846">
    <property type="entry name" value="MFS_dom"/>
</dbReference>
<evidence type="ECO:0000256" key="5">
    <source>
        <dbReference type="ARBA" id="ARBA00022597"/>
    </source>
</evidence>
<comment type="caution">
    <text evidence="11">The sequence shown here is derived from an EMBL/GenBank/DDBJ whole genome shotgun (WGS) entry which is preliminary data.</text>
</comment>
<evidence type="ECO:0000256" key="1">
    <source>
        <dbReference type="ARBA" id="ARBA00004651"/>
    </source>
</evidence>
<evidence type="ECO:0000313" key="12">
    <source>
        <dbReference type="Proteomes" id="UP000078272"/>
    </source>
</evidence>
<evidence type="ECO:0000256" key="9">
    <source>
        <dbReference type="SAM" id="Phobius"/>
    </source>
</evidence>
<dbReference type="PANTHER" id="PTHR23535">
    <property type="entry name" value="SUGAR EFFLUX TRANSPORTER A-RELATED"/>
    <property type="match status" value="1"/>
</dbReference>
<dbReference type="Pfam" id="PF07690">
    <property type="entry name" value="MFS_1"/>
    <property type="match status" value="1"/>
</dbReference>
<accession>A0A175RB51</accession>
<protein>
    <recommendedName>
        <fullName evidence="10">Major facilitator superfamily (MFS) profile domain-containing protein</fullName>
    </recommendedName>
</protein>
<feature type="domain" description="Major facilitator superfamily (MFS) profile" evidence="10">
    <location>
        <begin position="202"/>
        <end position="390"/>
    </location>
</feature>
<gene>
    <name evidence="11" type="ORF">NS226_04825</name>
</gene>
<evidence type="ECO:0000256" key="8">
    <source>
        <dbReference type="ARBA" id="ARBA00023136"/>
    </source>
</evidence>
<dbReference type="GO" id="GO:0022857">
    <property type="term" value="F:transmembrane transporter activity"/>
    <property type="evidence" value="ECO:0007669"/>
    <property type="project" value="InterPro"/>
</dbReference>
<sequence>MLISLFAVALASASLATFMGFHIVEDLHQPPWAMSLYAAVATLVTVGANRFCGERIDGGARIARLVSAANALRLLGVVVLVLPHGFPALLVLAAPLLALGNSATSSLYSFGRLYAEREGLDTARYNTRLRTMTSLGWMIGPALAFGAADRWGSAVAFEGSALLCAVTLGLGLACLPSGFRKDATSAKSEAASRPEGEEPNPALWLAAGACLLFSVSHVLCTAALPLFYVREAGLPTYAPGLSFAVKCFVEVWVILASAPLLRRIGARRCLVLSAGLGILAYSVLAQTRSIPHLVLGAALEGLYYGVFAGVSASFVQGFARGRIGRATSLYMNSLFVGGLMASALLGGLASLFDFRTAILSATGMMAAAAVLLVMTRHLDRQSDLYAAGQA</sequence>
<evidence type="ECO:0000256" key="4">
    <source>
        <dbReference type="ARBA" id="ARBA00022475"/>
    </source>
</evidence>
<feature type="transmembrane region" description="Helical" evidence="9">
    <location>
        <begin position="32"/>
        <end position="51"/>
    </location>
</feature>
<dbReference type="Proteomes" id="UP000078272">
    <property type="component" value="Unassembled WGS sequence"/>
</dbReference>
<evidence type="ECO:0000256" key="2">
    <source>
        <dbReference type="ARBA" id="ARBA00006523"/>
    </source>
</evidence>
<evidence type="ECO:0000256" key="7">
    <source>
        <dbReference type="ARBA" id="ARBA00022989"/>
    </source>
</evidence>
<dbReference type="PROSITE" id="PS50850">
    <property type="entry name" value="MFS"/>
    <property type="match status" value="1"/>
</dbReference>
<feature type="transmembrane region" description="Helical" evidence="9">
    <location>
        <begin position="154"/>
        <end position="175"/>
    </location>
</feature>
<dbReference type="GO" id="GO:0005886">
    <property type="term" value="C:plasma membrane"/>
    <property type="evidence" value="ECO:0007669"/>
    <property type="project" value="UniProtKB-SubCell"/>
</dbReference>
<evidence type="ECO:0000313" key="11">
    <source>
        <dbReference type="EMBL" id="KTQ97338.1"/>
    </source>
</evidence>
<dbReference type="InterPro" id="IPR011701">
    <property type="entry name" value="MFS"/>
</dbReference>
<dbReference type="PANTHER" id="PTHR23535:SF2">
    <property type="entry name" value="SUGAR EFFLUX TRANSPORTER A-RELATED"/>
    <property type="match status" value="1"/>
</dbReference>
<dbReference type="SUPFAM" id="SSF103473">
    <property type="entry name" value="MFS general substrate transporter"/>
    <property type="match status" value="1"/>
</dbReference>
<evidence type="ECO:0000256" key="3">
    <source>
        <dbReference type="ARBA" id="ARBA00022448"/>
    </source>
</evidence>
<feature type="transmembrane region" description="Helical" evidence="9">
    <location>
        <begin position="202"/>
        <end position="228"/>
    </location>
</feature>
<comment type="similarity">
    <text evidence="2">Belongs to the major facilitator superfamily. Set transporter family.</text>
</comment>
<dbReference type="Gene3D" id="1.20.1250.20">
    <property type="entry name" value="MFS general substrate transporter like domains"/>
    <property type="match status" value="2"/>
</dbReference>
<feature type="transmembrane region" description="Helical" evidence="9">
    <location>
        <begin position="331"/>
        <end position="351"/>
    </location>
</feature>
<dbReference type="InterPro" id="IPR036259">
    <property type="entry name" value="MFS_trans_sf"/>
</dbReference>
<feature type="transmembrane region" description="Helical" evidence="9">
    <location>
        <begin position="240"/>
        <end position="258"/>
    </location>
</feature>
<feature type="transmembrane region" description="Helical" evidence="9">
    <location>
        <begin position="357"/>
        <end position="374"/>
    </location>
</feature>
<dbReference type="STRING" id="401562.NS365_11260"/>
<keyword evidence="3" id="KW-0813">Transport</keyword>
<keyword evidence="8 9" id="KW-0472">Membrane</keyword>
<evidence type="ECO:0000259" key="10">
    <source>
        <dbReference type="PROSITE" id="PS50850"/>
    </source>
</evidence>
<organism evidence="11 12">
    <name type="scientific">Aureimonas ureilytica</name>
    <dbReference type="NCBI Taxonomy" id="401562"/>
    <lineage>
        <taxon>Bacteria</taxon>
        <taxon>Pseudomonadati</taxon>
        <taxon>Pseudomonadota</taxon>
        <taxon>Alphaproteobacteria</taxon>
        <taxon>Hyphomicrobiales</taxon>
        <taxon>Aurantimonadaceae</taxon>
        <taxon>Aureimonas</taxon>
    </lineage>
</organism>
<comment type="subcellular location">
    <subcellularLocation>
        <location evidence="1">Cell membrane</location>
        <topology evidence="1">Multi-pass membrane protein</topology>
    </subcellularLocation>
</comment>